<evidence type="ECO:0000313" key="2">
    <source>
        <dbReference type="Proteomes" id="UP000664218"/>
    </source>
</evidence>
<comment type="caution">
    <text evidence="1">The sequence shown here is derived from an EMBL/GenBank/DDBJ whole genome shotgun (WGS) entry which is preliminary data.</text>
</comment>
<dbReference type="InterPro" id="IPR027417">
    <property type="entry name" value="P-loop_NTPase"/>
</dbReference>
<protein>
    <submittedName>
        <fullName evidence="1">Uncharacterized protein</fullName>
    </submittedName>
</protein>
<reference evidence="1" key="1">
    <citation type="submission" date="2021-03" db="EMBL/GenBank/DDBJ databases">
        <title>Proteiniclasticum marinus sp. nov., isolated from tidal flat sediment.</title>
        <authorList>
            <person name="Namirimu T."/>
            <person name="Yang J.-A."/>
            <person name="Yang S.-H."/>
            <person name="Kim Y.-J."/>
            <person name="Kwon K.K."/>
        </authorList>
    </citation>
    <scope>NUCLEOTIDE SEQUENCE</scope>
    <source>
        <strain evidence="1">SCR006</strain>
    </source>
</reference>
<name>A0A939KJZ9_9CLOT</name>
<dbReference type="AlphaFoldDB" id="A0A939KJZ9"/>
<evidence type="ECO:0000313" key="1">
    <source>
        <dbReference type="EMBL" id="MBO1265576.1"/>
    </source>
</evidence>
<dbReference type="EMBL" id="JAFNJU010000008">
    <property type="protein sequence ID" value="MBO1265576.1"/>
    <property type="molecule type" value="Genomic_DNA"/>
</dbReference>
<dbReference type="RefSeq" id="WP_207600097.1">
    <property type="nucleotide sequence ID" value="NZ_JAFNJU010000008.1"/>
</dbReference>
<accession>A0A939KJZ9</accession>
<dbReference type="Proteomes" id="UP000664218">
    <property type="component" value="Unassembled WGS sequence"/>
</dbReference>
<sequence>MLYIFMGPGCSGKSTAADRIRERIGAEVFSGNDYLRLAKNEEEAWRLFHDRLVHAASKDSSEKTILYLVTEPDQLDRVLNIKDVRKVRFSACFDVIKERFSRRMNGRMPEPVEKMLAKQYAQWESIQGDFHVDTTGSPDPDDIADALGF</sequence>
<proteinExistence type="predicted"/>
<dbReference type="SUPFAM" id="SSF52540">
    <property type="entry name" value="P-loop containing nucleoside triphosphate hydrolases"/>
    <property type="match status" value="1"/>
</dbReference>
<organism evidence="1 2">
    <name type="scientific">Proteiniclasticum aestuarii</name>
    <dbReference type="NCBI Taxonomy" id="2817862"/>
    <lineage>
        <taxon>Bacteria</taxon>
        <taxon>Bacillati</taxon>
        <taxon>Bacillota</taxon>
        <taxon>Clostridia</taxon>
        <taxon>Eubacteriales</taxon>
        <taxon>Clostridiaceae</taxon>
        <taxon>Proteiniclasticum</taxon>
    </lineage>
</organism>
<gene>
    <name evidence="1" type="ORF">J3A84_11075</name>
</gene>
<keyword evidence="2" id="KW-1185">Reference proteome</keyword>
<dbReference type="Gene3D" id="3.40.50.300">
    <property type="entry name" value="P-loop containing nucleotide triphosphate hydrolases"/>
    <property type="match status" value="1"/>
</dbReference>